<name>A0ACA9Y6T6_9ASCO</name>
<reference evidence="1" key="1">
    <citation type="submission" date="2022-06" db="EMBL/GenBank/DDBJ databases">
        <authorList>
            <person name="Legras J.-L."/>
            <person name="Devillers H."/>
            <person name="Grondin C."/>
        </authorList>
    </citation>
    <scope>NUCLEOTIDE SEQUENCE</scope>
    <source>
        <strain evidence="1">CLIB 1444</strain>
    </source>
</reference>
<organism evidence="1 2">
    <name type="scientific">[Candida] jaroonii</name>
    <dbReference type="NCBI Taxonomy" id="467808"/>
    <lineage>
        <taxon>Eukaryota</taxon>
        <taxon>Fungi</taxon>
        <taxon>Dikarya</taxon>
        <taxon>Ascomycota</taxon>
        <taxon>Saccharomycotina</taxon>
        <taxon>Pichiomycetes</taxon>
        <taxon>Debaryomycetaceae</taxon>
        <taxon>Yamadazyma</taxon>
    </lineage>
</organism>
<keyword evidence="2" id="KW-1185">Reference proteome</keyword>
<sequence length="595" mass="67986">MKLVYWLFLSLAFAHGDMEDMPMANSDNHDSHNDISDGSNEMSTTGNSVDSSNMESMASMVPIPHVMKHMHGMPILQTELLPQERLFWENYNATNYINYPNNNKTAMSLYFVFMTISFIFINPILMVINNLNPQSINYLIGLVINSGIALFGLFNYSIFIHSIPDLYPGNVFNKFNWIYAVTVIGQLIFTVLKIGYLRQSQYKSIDQIDSPAITLYDLSRNQSPNSFDLNDDETHIDNSDNDHDERFTNDLSNHLNFVKGKFNVNKIFDNSLISRIIDSVGKISVIVFNILNWFNFLFIFVYIPTGIATFGLFGQGKTVFNLLAHFIKGGIFFFLGVISLARYCGAFQNKGWAWNYKFITSESFGWWSKIQPKGLITMEFIESFLIFFYGITNVFMEHLANPGGKWSAKDLEHASIAFIYIGAGFSGLLVEHKLNDWRFDYSKNIDDKSIIKSSPGFSPNPFPILTIFWTGILMSQHQQASELSTKIHSQWGTMFVYGTAFRFLTYILNLILSKPPSLDMMIRPSQPITELLVSFCLISGGMIFMESCDPIVLALEYKGYDAMFTLNIALGVTCLLMAWIMVVFQFKNFIKNKYY</sequence>
<protein>
    <submittedName>
        <fullName evidence="1">Uncharacterized membrane protein</fullName>
    </submittedName>
</protein>
<dbReference type="EMBL" id="CALSDN010000004">
    <property type="protein sequence ID" value="CAH6720678.1"/>
    <property type="molecule type" value="Genomic_DNA"/>
</dbReference>
<proteinExistence type="predicted"/>
<accession>A0ACA9Y6T6</accession>
<dbReference type="Proteomes" id="UP001152531">
    <property type="component" value="Unassembled WGS sequence"/>
</dbReference>
<gene>
    <name evidence="1" type="ORF">CLIB1444_04S05468</name>
</gene>
<comment type="caution">
    <text evidence="1">The sequence shown here is derived from an EMBL/GenBank/DDBJ whole genome shotgun (WGS) entry which is preliminary data.</text>
</comment>
<evidence type="ECO:0000313" key="1">
    <source>
        <dbReference type="EMBL" id="CAH6720678.1"/>
    </source>
</evidence>
<evidence type="ECO:0000313" key="2">
    <source>
        <dbReference type="Proteomes" id="UP001152531"/>
    </source>
</evidence>